<dbReference type="PROSITE" id="PS50082">
    <property type="entry name" value="WD_REPEATS_2"/>
    <property type="match status" value="1"/>
</dbReference>
<evidence type="ECO:0000256" key="3">
    <source>
        <dbReference type="ARBA" id="ARBA00022574"/>
    </source>
</evidence>
<dbReference type="InterPro" id="IPR036322">
    <property type="entry name" value="WD40_repeat_dom_sf"/>
</dbReference>
<evidence type="ECO:0000313" key="12">
    <source>
        <dbReference type="EMBL" id="CAL6048127.1"/>
    </source>
</evidence>
<feature type="repeat" description="WD" evidence="8">
    <location>
        <begin position="372"/>
        <end position="387"/>
    </location>
</feature>
<evidence type="ECO:0000313" key="11">
    <source>
        <dbReference type="EMBL" id="CAI9953735.1"/>
    </source>
</evidence>
<dbReference type="GO" id="GO:0005930">
    <property type="term" value="C:axoneme"/>
    <property type="evidence" value="ECO:0007669"/>
    <property type="project" value="UniProtKB-SubCell"/>
</dbReference>
<keyword evidence="2" id="KW-0963">Cytoplasm</keyword>
<proteinExistence type="predicted"/>
<protein>
    <submittedName>
        <fullName evidence="11">WD40 repeat protein</fullName>
    </submittedName>
    <submittedName>
        <fullName evidence="12">WD40_repeat protein</fullName>
    </submittedName>
</protein>
<reference evidence="11" key="1">
    <citation type="submission" date="2023-06" db="EMBL/GenBank/DDBJ databases">
        <authorList>
            <person name="Kurt Z."/>
        </authorList>
    </citation>
    <scope>NUCLEOTIDE SEQUENCE</scope>
</reference>
<dbReference type="Pfam" id="PF00400">
    <property type="entry name" value="WD40"/>
    <property type="match status" value="1"/>
</dbReference>
<keyword evidence="6" id="KW-0206">Cytoskeleton</keyword>
<keyword evidence="5 9" id="KW-0175">Coiled coil</keyword>
<dbReference type="InterPro" id="IPR015943">
    <property type="entry name" value="WD40/YVTN_repeat-like_dom_sf"/>
</dbReference>
<feature type="coiled-coil region" evidence="9">
    <location>
        <begin position="1375"/>
        <end position="1422"/>
    </location>
</feature>
<feature type="compositionally biased region" description="Basic and acidic residues" evidence="10">
    <location>
        <begin position="799"/>
        <end position="817"/>
    </location>
</feature>
<comment type="subcellular location">
    <subcellularLocation>
        <location evidence="1">Cytoplasm</location>
        <location evidence="1">Cytoskeleton</location>
        <location evidence="1">Cilium axoneme</location>
    </subcellularLocation>
</comment>
<organism evidence="11">
    <name type="scientific">Hexamita inflata</name>
    <dbReference type="NCBI Taxonomy" id="28002"/>
    <lineage>
        <taxon>Eukaryota</taxon>
        <taxon>Metamonada</taxon>
        <taxon>Diplomonadida</taxon>
        <taxon>Hexamitidae</taxon>
        <taxon>Hexamitinae</taxon>
        <taxon>Hexamita</taxon>
    </lineage>
</organism>
<dbReference type="EMBL" id="CATOUU010000841">
    <property type="protein sequence ID" value="CAI9953735.1"/>
    <property type="molecule type" value="Genomic_DNA"/>
</dbReference>
<evidence type="ECO:0000256" key="8">
    <source>
        <dbReference type="PROSITE-ProRule" id="PRU00221"/>
    </source>
</evidence>
<dbReference type="Proteomes" id="UP001642409">
    <property type="component" value="Unassembled WGS sequence"/>
</dbReference>
<evidence type="ECO:0000256" key="10">
    <source>
        <dbReference type="SAM" id="MobiDB-lite"/>
    </source>
</evidence>
<feature type="compositionally biased region" description="Acidic residues" evidence="10">
    <location>
        <begin position="1876"/>
        <end position="1903"/>
    </location>
</feature>
<evidence type="ECO:0000256" key="7">
    <source>
        <dbReference type="ARBA" id="ARBA00023273"/>
    </source>
</evidence>
<feature type="coiled-coil region" evidence="9">
    <location>
        <begin position="2184"/>
        <end position="2211"/>
    </location>
</feature>
<feature type="region of interest" description="Disordered" evidence="10">
    <location>
        <begin position="799"/>
        <end position="818"/>
    </location>
</feature>
<dbReference type="PANTHER" id="PTHR14885">
    <property type="entry name" value="CILIA- AND FLAGELLA-ASSOCIATED PROTEIN 43-RELATED"/>
    <property type="match status" value="1"/>
</dbReference>
<dbReference type="SUPFAM" id="SSF50978">
    <property type="entry name" value="WD40 repeat-like"/>
    <property type="match status" value="1"/>
</dbReference>
<feature type="coiled-coil region" evidence="9">
    <location>
        <begin position="2032"/>
        <end position="2062"/>
    </location>
</feature>
<keyword evidence="4" id="KW-0677">Repeat</keyword>
<reference evidence="12 13" key="2">
    <citation type="submission" date="2024-07" db="EMBL/GenBank/DDBJ databases">
        <authorList>
            <person name="Akdeniz Z."/>
        </authorList>
    </citation>
    <scope>NUCLEOTIDE SEQUENCE [LARGE SCALE GENOMIC DNA]</scope>
</reference>
<evidence type="ECO:0000256" key="1">
    <source>
        <dbReference type="ARBA" id="ARBA00004430"/>
    </source>
</evidence>
<name>A0AA86QL35_9EUKA</name>
<accession>A0AA86QL35</accession>
<dbReference type="InterPro" id="IPR001680">
    <property type="entry name" value="WD40_rpt"/>
</dbReference>
<dbReference type="EMBL" id="CAXDID020000174">
    <property type="protein sequence ID" value="CAL6048127.1"/>
    <property type="molecule type" value="Genomic_DNA"/>
</dbReference>
<gene>
    <name evidence="11" type="ORF">HINF_LOCUS41380</name>
    <name evidence="12" type="ORF">HINF_LOCUS42539</name>
</gene>
<dbReference type="SMART" id="SM00320">
    <property type="entry name" value="WD40"/>
    <property type="match status" value="5"/>
</dbReference>
<evidence type="ECO:0000256" key="4">
    <source>
        <dbReference type="ARBA" id="ARBA00022737"/>
    </source>
</evidence>
<keyword evidence="13" id="KW-1185">Reference proteome</keyword>
<feature type="region of interest" description="Disordered" evidence="10">
    <location>
        <begin position="1316"/>
        <end position="1364"/>
    </location>
</feature>
<evidence type="ECO:0000256" key="9">
    <source>
        <dbReference type="SAM" id="Coils"/>
    </source>
</evidence>
<evidence type="ECO:0000256" key="2">
    <source>
        <dbReference type="ARBA" id="ARBA00022490"/>
    </source>
</evidence>
<dbReference type="Gene3D" id="2.130.10.10">
    <property type="entry name" value="YVTN repeat-like/Quinoprotein amine dehydrogenase"/>
    <property type="match status" value="2"/>
</dbReference>
<evidence type="ECO:0000256" key="6">
    <source>
        <dbReference type="ARBA" id="ARBA00023212"/>
    </source>
</evidence>
<feature type="region of interest" description="Disordered" evidence="10">
    <location>
        <begin position="1868"/>
        <end position="1913"/>
    </location>
</feature>
<keyword evidence="3 8" id="KW-0853">WD repeat</keyword>
<evidence type="ECO:0000256" key="5">
    <source>
        <dbReference type="ARBA" id="ARBA00023054"/>
    </source>
</evidence>
<dbReference type="PANTHER" id="PTHR14885:SF3">
    <property type="entry name" value="CILIA- AND FLAGELLA-ASSOCIATED PROTEIN 44"/>
    <property type="match status" value="1"/>
</dbReference>
<keyword evidence="7" id="KW-0966">Cell projection</keyword>
<comment type="caution">
    <text evidence="11">The sequence shown here is derived from an EMBL/GenBank/DDBJ whole genome shotgun (WGS) entry which is preliminary data.</text>
</comment>
<evidence type="ECO:0000313" key="13">
    <source>
        <dbReference type="Proteomes" id="UP001642409"/>
    </source>
</evidence>
<sequence length="2222" mass="251808">MSYPLLSVLKQCGSSNSRLIILSNIRFRGEPYKNQNRIPTNYATIEYIILIHSLTANLMDTAIAHPQSVFTPSAQLNFSDVPVDQFQLLYSFGSDTTRFTNIAYVTSELFLVASGNTLNLHNTDGQITQLQQNCAGGVTCVCGQGDLIAVGYAGPASFKIFTVKDVAGENAIALDKSLFLNQLLSVDTAVPGAVESMSFNHDLSQLAIVTSAPEFLVMVYSVQSGSLILKGKGYSQAITRIKYAEYSPAVLLSGGKAHFKIWQMADTFTGSKLMGELAKFGVLNATDTVAFCELYTGNYLTGQGSGEIALWDQTNVRCIFKNKHEGAIEFMMVEKTGLFYGSNSGKMIKKLIGDKAAVNCVETWGGTDYPVLVTGGADGYIKFWNVQDIVNAQYIERDSISLFYDIEPVHTVFLGHNVCVRNMVIAPDRQTALIQDSGLGGYIELNLQELTTRRISYGFGGAVKSISFSNSDSNYQINNEQSNSNQVRNSLVAAVGQSGSLFVIDLIAKRLINISISAQLRATKVQFLHNGMLLTVGFNDGTIKFYSIMQDFALLDMSQVIFLIAEHKCFHSSITEISANQQGVIAVHGENSQTFLFNSNLSLVRREDSVENQNTFKVNQVGTQMINMVNDQSNVDSNARKQAELARRNARGKLGISGLDIKPIGYFDVSSGEKINNMTFVEESKILYTIVNTTRTNDRILIVTIPSVQEIDKFRNSAPEQTLQSTLDGQNSTSLVSFDITQLITDIRKIKVQVPPMQVPLRLEKTVAKIEFEVVSEKIRAMLPAKNSLDSMRDVILDERPNSEEEQEQEKKKKVNDPLDEDKSEVMFDFIQFKPTTPTNFSHCSLDQMMFTCLVNVQVPTDIQTRANNAMEVIRARAEAAAQGQNVAASGMQEDPATLCAALKVAEVRAAYRGNLVYIFSVQDILKKNTVKPVSVGQIGVDKVIQHKLLSDDVLSDEKHKTGLMQGCEIVLRKPITSFVASEQKLSTVVQDASIKVQLDNYYEQSYQPFGNIISILENGCLSIQQLDKQDDYDQLTNITAGIARQLRYFQAQISQCVPKASITTLEVGMAGHCISIGDCQGNFHIFCSKSFDQFMRFKPIPQKQLPKGQLYYKYMPDTLWNTGIDNLNLKKINFKDDVVSLLPLSVKISNSAQLQANIEIKDEILKNTVEELRLLALDQADKMFGLTEKQKIQSRIKQLKERYDVLQKKNDQQPVGRKLNAHEIAPDLLLSQFWLQREEIRCKDLIQIEIGEIFNKSVAQIMQVEKVFAQEDQIQVKQFGKTCSSVSTFKQTPLPQDLADFIVEQQDTSLQAVGTVAEQQEQPLEYSETESDHPKSASNAPHELTRNDITHSKRKFSAKPPMKIKAQRPVDKIVQQVLNGVKKEENQISDIENKKKRIVERAQQREARAKKLSELKDLEKDAQNPDPDDVRIAALAQKTIGLYVFKQDQQYVEIISKLAEEQDKIPINPRENREGKWQMFLQTLKEFNVLKSEFNQKVHNLFQTKIAIVQIVQQLKQQALFITALIKQKLGHNLAQEIDFRLKQMEEDPDELIELIQLTKEEQIQQVKLEMRSNWIQFQNKYLNKNGVENLKYELRTLFDPKKCEVLIQDYINFALLDKQITAEEATKLSQLVNQDFRETDLTKIAVKQASILMNEDDAAAANNAQRVESPKIEVQDFQQVFIQLLYSTEQGVIPQNPGFDTSKLINLFSRVNVTPDYIQSTAWFVNTLISVRRALITKIVSLSKSFDDSVQEELYNQIVLQADFCRMRTRLVNLFQEAEIHHLYITKDENSLKKLDAAKTEHKLIAFQQEKLLNEIQVKTNEAKEVCNKLTELLQQFNSSVSTDEGFRMKLYKLYNKKVKKIKQKHKQAANDVQTDEWMDDEDESSELSDLSDMDDEEEIDETKPPPGVGQELFDRVLDLRVQKREYDSKLSGIEAHAEQLKIQAAAIAKKEKACLTNIDMANRELTGFRANKQQELNNIQTNCAVTLQKYCCLNSMRVDEQYEDQKFETTVNVINPDLSNSLLFSQKMLDRLKKRIQKRENDIQQLIQTEQRLKDVEKTQKHDQKIHQVKLDEAAAKLEAIQNLKFGKQVQIEKLDGVVINDAAMQMQKALDADEQVYQKVLDEKEGLFQEEIEKQGEQRRENTRLVEQLAKLEKKGLKLDQAILQRQKQPPKAWCSDNRQELVRQEYNNLKQAIVDRERELRSLVDEISVLKNHAQQK</sequence>